<dbReference type="InterPro" id="IPR019987">
    <property type="entry name" value="GTP-bd_ribosome_bio_YsxC"/>
</dbReference>
<sequence length="215" mass="24267">MIIKEAAFVGSFVKMEQYPVPDMPEIAMAGRSNVGKSSLINTMLNRKKLAKTSSTPGKTRTINFYKINQTFYLVDLPGYGYAKVSKKERESWGGMIGTYLSRRSSLQEVVLLVDCRHDPSGEDKQMYEWIQQHGFGGVVIATKADKLSRSKLTQQLRRIRNQLGMPKEAVILPVSSLKKEGSEAVWEALADKLKPLTDLPDELDRDLETIELDRQ</sequence>
<dbReference type="Proteomes" id="UP001407405">
    <property type="component" value="Unassembled WGS sequence"/>
</dbReference>
<dbReference type="PROSITE" id="PS51706">
    <property type="entry name" value="G_ENGB"/>
    <property type="match status" value="1"/>
</dbReference>
<dbReference type="PANTHER" id="PTHR11649:SF13">
    <property type="entry name" value="ENGB-TYPE G DOMAIN-CONTAINING PROTEIN"/>
    <property type="match status" value="1"/>
</dbReference>
<dbReference type="PANTHER" id="PTHR11649">
    <property type="entry name" value="MSS1/TRME-RELATED GTP-BINDING PROTEIN"/>
    <property type="match status" value="1"/>
</dbReference>
<dbReference type="EMBL" id="JBCITM010000004">
    <property type="protein sequence ID" value="MEN1760031.1"/>
    <property type="molecule type" value="Genomic_DNA"/>
</dbReference>
<accession>A0ABU9VUF7</accession>
<dbReference type="CDD" id="cd01876">
    <property type="entry name" value="YihA_EngB"/>
    <property type="match status" value="1"/>
</dbReference>
<comment type="function">
    <text evidence="10">Necessary for normal cell division and for the maintenance of normal septation.</text>
</comment>
<evidence type="ECO:0000256" key="4">
    <source>
        <dbReference type="ARBA" id="ARBA00022723"/>
    </source>
</evidence>
<dbReference type="Pfam" id="PF01926">
    <property type="entry name" value="MMR_HSR1"/>
    <property type="match status" value="1"/>
</dbReference>
<name>A0ABU9VUF7_9CLOT</name>
<protein>
    <recommendedName>
        <fullName evidence="10">Probable GTP-binding protein EngB</fullName>
    </recommendedName>
</protein>
<dbReference type="Gene3D" id="3.40.50.300">
    <property type="entry name" value="P-loop containing nucleotide triphosphate hydrolases"/>
    <property type="match status" value="1"/>
</dbReference>
<keyword evidence="5 10" id="KW-0547">Nucleotide-binding</keyword>
<gene>
    <name evidence="12" type="primary">yihA</name>
    <name evidence="10" type="synonym">engB</name>
    <name evidence="12" type="ORF">AAIG11_06085</name>
</gene>
<evidence type="ECO:0000256" key="2">
    <source>
        <dbReference type="ARBA" id="ARBA00009638"/>
    </source>
</evidence>
<keyword evidence="8 10" id="KW-0717">Septation</keyword>
<keyword evidence="3 10" id="KW-0132">Cell division</keyword>
<evidence type="ECO:0000256" key="7">
    <source>
        <dbReference type="ARBA" id="ARBA00023134"/>
    </source>
</evidence>
<comment type="similarity">
    <text evidence="2 10">Belongs to the TRAFAC class TrmE-Era-EngA-EngB-Septin-like GTPase superfamily. EngB GTPase family.</text>
</comment>
<evidence type="ECO:0000259" key="11">
    <source>
        <dbReference type="PROSITE" id="PS51706"/>
    </source>
</evidence>
<evidence type="ECO:0000313" key="12">
    <source>
        <dbReference type="EMBL" id="MEN1760031.1"/>
    </source>
</evidence>
<evidence type="ECO:0000256" key="6">
    <source>
        <dbReference type="ARBA" id="ARBA00022842"/>
    </source>
</evidence>
<proteinExistence type="inferred from homology"/>
<dbReference type="SUPFAM" id="SSF52540">
    <property type="entry name" value="P-loop containing nucleoside triphosphate hydrolases"/>
    <property type="match status" value="1"/>
</dbReference>
<evidence type="ECO:0000256" key="1">
    <source>
        <dbReference type="ARBA" id="ARBA00001946"/>
    </source>
</evidence>
<evidence type="ECO:0000256" key="10">
    <source>
        <dbReference type="HAMAP-Rule" id="MF_00321"/>
    </source>
</evidence>
<evidence type="ECO:0000256" key="3">
    <source>
        <dbReference type="ARBA" id="ARBA00022618"/>
    </source>
</evidence>
<keyword evidence="4" id="KW-0479">Metal-binding</keyword>
<reference evidence="12 13" key="1">
    <citation type="submission" date="2024-04" db="EMBL/GenBank/DDBJ databases">
        <title>Genome sequencing and metabolic network reconstruction of aminoacids and betaine degradation by Anoxynatronum sibiricum.</title>
        <authorList>
            <person name="Detkova E.N."/>
            <person name="Boltjanskaja Y.V."/>
            <person name="Mardanov A.V."/>
            <person name="Kevbrin V."/>
        </authorList>
    </citation>
    <scope>NUCLEOTIDE SEQUENCE [LARGE SCALE GENOMIC DNA]</scope>
    <source>
        <strain evidence="12 13">Z-7981</strain>
    </source>
</reference>
<feature type="domain" description="EngB-type G" evidence="11">
    <location>
        <begin position="22"/>
        <end position="195"/>
    </location>
</feature>
<keyword evidence="9 10" id="KW-0131">Cell cycle</keyword>
<comment type="caution">
    <text evidence="12">The sequence shown here is derived from an EMBL/GenBank/DDBJ whole genome shotgun (WGS) entry which is preliminary data.</text>
</comment>
<evidence type="ECO:0000256" key="9">
    <source>
        <dbReference type="ARBA" id="ARBA00023306"/>
    </source>
</evidence>
<dbReference type="InterPro" id="IPR006073">
    <property type="entry name" value="GTP-bd"/>
</dbReference>
<dbReference type="RefSeq" id="WP_343185353.1">
    <property type="nucleotide sequence ID" value="NZ_JBCITM010000004.1"/>
</dbReference>
<evidence type="ECO:0000256" key="8">
    <source>
        <dbReference type="ARBA" id="ARBA00023210"/>
    </source>
</evidence>
<dbReference type="InterPro" id="IPR027417">
    <property type="entry name" value="P-loop_NTPase"/>
</dbReference>
<dbReference type="NCBIfam" id="TIGR03598">
    <property type="entry name" value="GTPase_YsxC"/>
    <property type="match status" value="1"/>
</dbReference>
<keyword evidence="13" id="KW-1185">Reference proteome</keyword>
<dbReference type="HAMAP" id="MF_00321">
    <property type="entry name" value="GTPase_EngB"/>
    <property type="match status" value="1"/>
</dbReference>
<dbReference type="InterPro" id="IPR030393">
    <property type="entry name" value="G_ENGB_dom"/>
</dbReference>
<keyword evidence="6" id="KW-0460">Magnesium</keyword>
<evidence type="ECO:0000256" key="5">
    <source>
        <dbReference type="ARBA" id="ARBA00022741"/>
    </source>
</evidence>
<keyword evidence="7 10" id="KW-0342">GTP-binding</keyword>
<organism evidence="12 13">
    <name type="scientific">Anoxynatronum sibiricum</name>
    <dbReference type="NCBI Taxonomy" id="210623"/>
    <lineage>
        <taxon>Bacteria</taxon>
        <taxon>Bacillati</taxon>
        <taxon>Bacillota</taxon>
        <taxon>Clostridia</taxon>
        <taxon>Eubacteriales</taxon>
        <taxon>Clostridiaceae</taxon>
        <taxon>Anoxynatronum</taxon>
    </lineage>
</organism>
<evidence type="ECO:0000313" key="13">
    <source>
        <dbReference type="Proteomes" id="UP001407405"/>
    </source>
</evidence>
<comment type="cofactor">
    <cofactor evidence="1">
        <name>Mg(2+)</name>
        <dbReference type="ChEBI" id="CHEBI:18420"/>
    </cofactor>
</comment>